<evidence type="ECO:0008006" key="3">
    <source>
        <dbReference type="Google" id="ProtNLM"/>
    </source>
</evidence>
<reference evidence="2" key="2">
    <citation type="submission" date="2013-11" db="EMBL/GenBank/DDBJ databases">
        <title>Genome sequences of clinical and environmental isolates of Serratia marcescens.</title>
        <authorList>
            <person name="Iguchi A."/>
            <person name="Komatsu H."/>
            <person name="Nagaya Y."/>
            <person name="Ogura Y."/>
            <person name="Katsura K."/>
            <person name="Kurokawa K."/>
            <person name="Ooka T."/>
            <person name="Hattori M."/>
            <person name="Gotoh N."/>
            <person name="Thomson N."/>
            <person name="Hayashi T."/>
        </authorList>
    </citation>
    <scope>NUCLEOTIDE SEQUENCE [LARGE SCALE GENOMIC DNA]</scope>
    <source>
        <strain evidence="2">Db11</strain>
    </source>
</reference>
<accession>A0ABC9IRV6</accession>
<evidence type="ECO:0000313" key="2">
    <source>
        <dbReference type="Proteomes" id="UP000018979"/>
    </source>
</evidence>
<dbReference type="EMBL" id="HG326223">
    <property type="protein sequence ID" value="CDG15181.1"/>
    <property type="molecule type" value="Genomic_DNA"/>
</dbReference>
<proteinExistence type="predicted"/>
<reference evidence="1 2" key="1">
    <citation type="submission" date="2013-06" db="EMBL/GenBank/DDBJ databases">
        <authorList>
            <person name="Aslett M."/>
        </authorList>
    </citation>
    <scope>NUCLEOTIDE SEQUENCE [LARGE SCALE GENOMIC DNA]</scope>
    <source>
        <strain evidence="1 2">Db11</strain>
    </source>
</reference>
<organism evidence="1 2">
    <name type="scientific">Serratia marcescens subsp. marcescens Db11</name>
    <dbReference type="NCBI Taxonomy" id="273526"/>
    <lineage>
        <taxon>Bacteria</taxon>
        <taxon>Pseudomonadati</taxon>
        <taxon>Pseudomonadota</taxon>
        <taxon>Gammaproteobacteria</taxon>
        <taxon>Enterobacterales</taxon>
        <taxon>Yersiniaceae</taxon>
        <taxon>Serratia</taxon>
    </lineage>
</organism>
<dbReference type="AlphaFoldDB" id="A0ABC9IRV6"/>
<evidence type="ECO:0000313" key="1">
    <source>
        <dbReference type="EMBL" id="CDG15181.1"/>
    </source>
</evidence>
<protein>
    <recommendedName>
        <fullName evidence="3">Secreted protein</fullName>
    </recommendedName>
</protein>
<sequence length="126" mass="14964">MVQENFPWCWPILATWPYAVRFFFVFFIKTLPGKCIASKDEKLVRLKYSPLLDLYKFSLVIISYRRDRSRYAIAAFTLIATRPTQYRFIARHFPNRKTLFASRYFLPLDVSWLMSSAQSLPQYSTG</sequence>
<reference evidence="1 2" key="3">
    <citation type="journal article" date="2014" name="Genome Biol. Evol.">
        <title>Genome evolution and plasticity of Serratia marcescens, an important multidrug-resistant nosocomial pathogen.</title>
        <authorList>
            <person name="Iguchi A."/>
            <person name="Nagaya Y."/>
            <person name="Pradel E."/>
            <person name="Ooka T."/>
            <person name="Ogura Y."/>
            <person name="Katsura K."/>
            <person name="Kurokawa K."/>
            <person name="Oshima K."/>
            <person name="Hattori M."/>
            <person name="Parkhill J."/>
            <person name="Sebaihia M."/>
            <person name="Coulthurst S.J."/>
            <person name="Gotoh N."/>
            <person name="Thomson N.R."/>
            <person name="Ewbank J.J."/>
            <person name="Hayashi T."/>
        </authorList>
    </citation>
    <scope>NUCLEOTIDE SEQUENCE [LARGE SCALE GENOMIC DNA]</scope>
    <source>
        <strain evidence="1 2">Db11</strain>
    </source>
</reference>
<gene>
    <name evidence="1" type="ORF">SMDB11_4619</name>
</gene>
<name>A0ABC9IRV6_SERMA</name>
<dbReference type="KEGG" id="smac:SMDB11_4619"/>
<dbReference type="Proteomes" id="UP000018979">
    <property type="component" value="Chromosome I"/>
</dbReference>